<feature type="region of interest" description="Disordered" evidence="4">
    <location>
        <begin position="1105"/>
        <end position="1230"/>
    </location>
</feature>
<proteinExistence type="inferred from homology"/>
<sequence length="1275" mass="141100">MKVKSKKNVKRWQRHGSSVSNPQEKRFREAAKNRFFHKPSGVSALTVEAVQKHENAESDKLDLDNTDAKTFNTWATNWTECTNITFSRVHRLWHSNSAQHREILAVLAAVTEVIKEQGGQESETEYFAALMTTLETVETEESATAVAYLLSLVIKRVPAPVLKSRFSQVSKKLLDAIAAHAEKETTSLFKSLLLCVACVLRVQEAAVWSQSSTQHVYNCLLTFTTHKKPRVRKAAQQAVKIVLKGSLFMTQPDAPSHHPAAALTAKFCVQIIESQGGASEAVDTLHVLGLLQDVIATFPQKSVKSACETILRVMTVSNPMVISSGMAALYGLFSNHPSASSLPVDLNAQIIIALHDYQPSENDNQRMPAWLAVMEQAHLNLARLDEQLCVRHLTKLFSVGMTCLLSERQDVAKSATKAMTILLQECIGAHADSLASQIKNSDASQTSVHKIIRALEAGLSYQFHATWDLVLQLLAVALEVFGKVCPTLLKQCLSSMADLRETAHFSYKAEVDAAVGKAVRSMGPRLVLDAIPLKITGQEDDPDLTRSWLMPVLRDNVSDTELSFFSSYFLPLAARFRQKSMELAGQSRTAAAKTYEALQTQVWSMLKGFCTRPTDIAKSFKGVAKVLGTALNERPDLQMDVLAALRTVVTHSKNNEADKQAVAQFTKNFLPILFNLFTKDPDNAHDNHRLAVLETVKVYITIADSELVLSFLDKCLSKMEETDVTAFRKIALKDLAIVMVPYADAPRLKKLYALAVSSVEASDKSVQKKAYRILEEVCACPSEYCRDFLSTHLEELQKLLLSSLSASAPSTKAPRLRCLIHILQQLSEPQSSFIKAVMPEALLCTKVVGERARAAAYTLVIEIAKALIRWNPDKTEQEVLSEYVSLLLAGLAGSPQMISGTLLALTRVLYQYKEKLSGQVLSSLIQSVCLLLTSKNREVVKAALAFVKVLLGAYQPEILSAHLSELVAGLAAMRTDCKNHCRMKTKQIYAKLIKKFGYETVHGMTPESVHKLLTNIRKTQEREKRLKNKKDENASESEDEDEAVPKTRPETIDELLQDSDLEESEETKGKAAKTARQKATQRRAWLKEESEDITDFMDTSGAAKKVLASQPSSKSEKAKGSSKDAGFKVAADGRLIITEPKDDKGEKMDSDQEDDLDDLLTALEGGSDKKRRKRLRAAREHEDDDEPAPKYKAGGSGIHRPLDKKPADHGKDYRAKKAGGDIKKKGKPDPYAYVPLDFKQLNKRKQAKLKGQFAGLVKGARKGALKAKKGKVKRV</sequence>
<feature type="compositionally biased region" description="Basic and acidic residues" evidence="4">
    <location>
        <begin position="1139"/>
        <end position="1150"/>
    </location>
</feature>
<dbReference type="PANTHER" id="PTHR48287:SF1">
    <property type="entry name" value="ARM REPEAT SUPERFAMILY PROTEIN"/>
    <property type="match status" value="1"/>
</dbReference>
<protein>
    <recommendedName>
        <fullName evidence="9">Ribosomal RNA-processing protein 12-like conserved domain-containing protein</fullName>
    </recommendedName>
</protein>
<dbReference type="Pfam" id="PF25772">
    <property type="entry name" value="HEAT_RRP12_N"/>
    <property type="match status" value="1"/>
</dbReference>
<keyword evidence="8" id="KW-1185">Reference proteome</keyword>
<dbReference type="AlphaFoldDB" id="A0ABD0JWT1"/>
<evidence type="ECO:0000256" key="2">
    <source>
        <dbReference type="ARBA" id="ARBA00007690"/>
    </source>
</evidence>
<dbReference type="GO" id="GO:0005634">
    <property type="term" value="C:nucleus"/>
    <property type="evidence" value="ECO:0007669"/>
    <property type="project" value="UniProtKB-SubCell"/>
</dbReference>
<dbReference type="PANTHER" id="PTHR48287">
    <property type="entry name" value="ARM REPEAT SUPERFAMILY PROTEIN"/>
    <property type="match status" value="1"/>
</dbReference>
<evidence type="ECO:0000259" key="6">
    <source>
        <dbReference type="Pfam" id="PF25772"/>
    </source>
</evidence>
<dbReference type="SUPFAM" id="SSF48371">
    <property type="entry name" value="ARM repeat"/>
    <property type="match status" value="2"/>
</dbReference>
<dbReference type="Pfam" id="PF08161">
    <property type="entry name" value="RRP12_HEAT"/>
    <property type="match status" value="1"/>
</dbReference>
<evidence type="ECO:0008006" key="9">
    <source>
        <dbReference type="Google" id="ProtNLM"/>
    </source>
</evidence>
<feature type="domain" description="RRP12 N-terminal HEAT" evidence="6">
    <location>
        <begin position="89"/>
        <end position="335"/>
    </location>
</feature>
<reference evidence="7 8" key="1">
    <citation type="journal article" date="2023" name="Sci. Data">
        <title>Genome assembly of the Korean intertidal mud-creeper Batillaria attramentaria.</title>
        <authorList>
            <person name="Patra A.K."/>
            <person name="Ho P.T."/>
            <person name="Jun S."/>
            <person name="Lee S.J."/>
            <person name="Kim Y."/>
            <person name="Won Y.J."/>
        </authorList>
    </citation>
    <scope>NUCLEOTIDE SEQUENCE [LARGE SCALE GENOMIC DNA]</scope>
    <source>
        <strain evidence="7">Wonlab-2016</strain>
    </source>
</reference>
<keyword evidence="3" id="KW-0539">Nucleus</keyword>
<feature type="domain" description="RRP12 HEAT" evidence="5">
    <location>
        <begin position="406"/>
        <end position="679"/>
    </location>
</feature>
<dbReference type="InterPro" id="IPR052087">
    <property type="entry name" value="RRP12"/>
</dbReference>
<evidence type="ECO:0000259" key="5">
    <source>
        <dbReference type="Pfam" id="PF08161"/>
    </source>
</evidence>
<feature type="compositionally biased region" description="Basic residues" evidence="4">
    <location>
        <begin position="1"/>
        <end position="14"/>
    </location>
</feature>
<dbReference type="EMBL" id="JACVVK020000309">
    <property type="protein sequence ID" value="KAK7479159.1"/>
    <property type="molecule type" value="Genomic_DNA"/>
</dbReference>
<accession>A0ABD0JWT1</accession>
<feature type="compositionally biased region" description="Acidic residues" evidence="4">
    <location>
        <begin position="1052"/>
        <end position="1065"/>
    </location>
</feature>
<feature type="compositionally biased region" description="Basic and acidic residues" evidence="4">
    <location>
        <begin position="1114"/>
        <end position="1126"/>
    </location>
</feature>
<comment type="caution">
    <text evidence="7">The sequence shown here is derived from an EMBL/GenBank/DDBJ whole genome shotgun (WGS) entry which is preliminary data.</text>
</comment>
<gene>
    <name evidence="7" type="ORF">BaRGS_00029600</name>
</gene>
<comment type="similarity">
    <text evidence="2">Belongs to the RRP12 family.</text>
</comment>
<evidence type="ECO:0000256" key="1">
    <source>
        <dbReference type="ARBA" id="ARBA00004123"/>
    </source>
</evidence>
<evidence type="ECO:0000256" key="3">
    <source>
        <dbReference type="ARBA" id="ARBA00023242"/>
    </source>
</evidence>
<dbReference type="InterPro" id="IPR011989">
    <property type="entry name" value="ARM-like"/>
</dbReference>
<dbReference type="InterPro" id="IPR016024">
    <property type="entry name" value="ARM-type_fold"/>
</dbReference>
<feature type="compositionally biased region" description="Basic and acidic residues" evidence="4">
    <location>
        <begin position="1200"/>
        <end position="1223"/>
    </location>
</feature>
<feature type="region of interest" description="Disordered" evidence="4">
    <location>
        <begin position="1020"/>
        <end position="1088"/>
    </location>
</feature>
<dbReference type="Proteomes" id="UP001519460">
    <property type="component" value="Unassembled WGS sequence"/>
</dbReference>
<organism evidence="7 8">
    <name type="scientific">Batillaria attramentaria</name>
    <dbReference type="NCBI Taxonomy" id="370345"/>
    <lineage>
        <taxon>Eukaryota</taxon>
        <taxon>Metazoa</taxon>
        <taxon>Spiralia</taxon>
        <taxon>Lophotrochozoa</taxon>
        <taxon>Mollusca</taxon>
        <taxon>Gastropoda</taxon>
        <taxon>Caenogastropoda</taxon>
        <taxon>Sorbeoconcha</taxon>
        <taxon>Cerithioidea</taxon>
        <taxon>Batillariidae</taxon>
        <taxon>Batillaria</taxon>
    </lineage>
</organism>
<dbReference type="InterPro" id="IPR012978">
    <property type="entry name" value="HEAT_RRP12"/>
</dbReference>
<dbReference type="InterPro" id="IPR057860">
    <property type="entry name" value="HEAT_RRP12_N"/>
</dbReference>
<feature type="region of interest" description="Disordered" evidence="4">
    <location>
        <begin position="1"/>
        <end position="26"/>
    </location>
</feature>
<evidence type="ECO:0000313" key="8">
    <source>
        <dbReference type="Proteomes" id="UP001519460"/>
    </source>
</evidence>
<feature type="compositionally biased region" description="Basic and acidic residues" evidence="4">
    <location>
        <begin position="1020"/>
        <end position="1033"/>
    </location>
</feature>
<evidence type="ECO:0000313" key="7">
    <source>
        <dbReference type="EMBL" id="KAK7479159.1"/>
    </source>
</evidence>
<evidence type="ECO:0000256" key="4">
    <source>
        <dbReference type="SAM" id="MobiDB-lite"/>
    </source>
</evidence>
<name>A0ABD0JWT1_9CAEN</name>
<feature type="compositionally biased region" description="Basic residues" evidence="4">
    <location>
        <begin position="1070"/>
        <end position="1081"/>
    </location>
</feature>
<comment type="subcellular location">
    <subcellularLocation>
        <location evidence="1">Nucleus</location>
    </subcellularLocation>
</comment>
<dbReference type="Gene3D" id="1.25.10.10">
    <property type="entry name" value="Leucine-rich Repeat Variant"/>
    <property type="match status" value="1"/>
</dbReference>